<keyword evidence="4" id="KW-1185">Reference proteome</keyword>
<gene>
    <name evidence="3" type="ORF">O3303_18645</name>
</gene>
<evidence type="ECO:0000313" key="3">
    <source>
        <dbReference type="EMBL" id="WBA41815.1"/>
    </source>
</evidence>
<evidence type="ECO:0000256" key="1">
    <source>
        <dbReference type="SAM" id="Phobius"/>
    </source>
</evidence>
<reference evidence="3 4" key="1">
    <citation type="submission" date="2022-12" db="EMBL/GenBank/DDBJ databases">
        <title>Hymenobacter canadensis sp. nov. isolated from lake water of the Cambridge Bay, Canada.</title>
        <authorList>
            <person name="Kim W.H."/>
            <person name="Lee Y.M."/>
        </authorList>
    </citation>
    <scope>NUCLEOTIDE SEQUENCE [LARGE SCALE GENOMIC DNA]</scope>
    <source>
        <strain evidence="3 4">PAMC 29467</strain>
    </source>
</reference>
<dbReference type="EMBL" id="CP114767">
    <property type="protein sequence ID" value="WBA41815.1"/>
    <property type="molecule type" value="Genomic_DNA"/>
</dbReference>
<protein>
    <submittedName>
        <fullName evidence="3">2TM domain-containing protein</fullName>
    </submittedName>
</protein>
<dbReference type="Pfam" id="PF13239">
    <property type="entry name" value="2TM"/>
    <property type="match status" value="1"/>
</dbReference>
<sequence>METTDRDPQLWRIAKDRAKFKSHLLTYVVVNLLLWGIWAITEHHDRGGIPWPVWPTVFWGFGVFMNGLGVYGGFGKAQLSEREYEKLVRRQREGRL</sequence>
<dbReference type="InterPro" id="IPR025698">
    <property type="entry name" value="2TM_dom"/>
</dbReference>
<feature type="transmembrane region" description="Helical" evidence="1">
    <location>
        <begin position="24"/>
        <end position="41"/>
    </location>
</feature>
<evidence type="ECO:0000313" key="4">
    <source>
        <dbReference type="Proteomes" id="UP001211005"/>
    </source>
</evidence>
<accession>A0ABY7LRH8</accession>
<evidence type="ECO:0000259" key="2">
    <source>
        <dbReference type="Pfam" id="PF13239"/>
    </source>
</evidence>
<keyword evidence="1" id="KW-0472">Membrane</keyword>
<organism evidence="3 4">
    <name type="scientific">Hymenobacter canadensis</name>
    <dbReference type="NCBI Taxonomy" id="2999067"/>
    <lineage>
        <taxon>Bacteria</taxon>
        <taxon>Pseudomonadati</taxon>
        <taxon>Bacteroidota</taxon>
        <taxon>Cytophagia</taxon>
        <taxon>Cytophagales</taxon>
        <taxon>Hymenobacteraceae</taxon>
        <taxon>Hymenobacter</taxon>
    </lineage>
</organism>
<proteinExistence type="predicted"/>
<dbReference type="Proteomes" id="UP001211005">
    <property type="component" value="Chromosome"/>
</dbReference>
<dbReference type="RefSeq" id="WP_269559874.1">
    <property type="nucleotide sequence ID" value="NZ_CP114767.1"/>
</dbReference>
<name>A0ABY7LRH8_9BACT</name>
<keyword evidence="1" id="KW-1133">Transmembrane helix</keyword>
<keyword evidence="1" id="KW-0812">Transmembrane</keyword>
<feature type="transmembrane region" description="Helical" evidence="1">
    <location>
        <begin position="53"/>
        <end position="74"/>
    </location>
</feature>
<feature type="domain" description="2TM" evidence="2">
    <location>
        <begin position="15"/>
        <end position="88"/>
    </location>
</feature>